<dbReference type="CDD" id="cd07572">
    <property type="entry name" value="nit"/>
    <property type="match status" value="1"/>
</dbReference>
<feature type="domain" description="CN hydrolase" evidence="3">
    <location>
        <begin position="1"/>
        <end position="264"/>
    </location>
</feature>
<dbReference type="InterPro" id="IPR001110">
    <property type="entry name" value="UPF0012_CS"/>
</dbReference>
<name>A0A9X2BWS3_9PROT</name>
<dbReference type="AlphaFoldDB" id="A0A9X2BWS3"/>
<dbReference type="PANTHER" id="PTHR23088:SF27">
    <property type="entry name" value="DEAMINATED GLUTATHIONE AMIDASE"/>
    <property type="match status" value="1"/>
</dbReference>
<dbReference type="GO" id="GO:0016811">
    <property type="term" value="F:hydrolase activity, acting on carbon-nitrogen (but not peptide) bonds, in linear amides"/>
    <property type="evidence" value="ECO:0007669"/>
    <property type="project" value="InterPro"/>
</dbReference>
<dbReference type="InterPro" id="IPR003010">
    <property type="entry name" value="C-N_Hydrolase"/>
</dbReference>
<comment type="similarity">
    <text evidence="1">Belongs to the carbon-nitrogen hydrolase superfamily. NIT1/NIT2 family.</text>
</comment>
<evidence type="ECO:0000256" key="1">
    <source>
        <dbReference type="ARBA" id="ARBA00010613"/>
    </source>
</evidence>
<dbReference type="Gene3D" id="3.60.110.10">
    <property type="entry name" value="Carbon-nitrogen hydrolase"/>
    <property type="match status" value="1"/>
</dbReference>
<keyword evidence="5" id="KW-1185">Reference proteome</keyword>
<reference evidence="4" key="1">
    <citation type="submission" date="2022-04" db="EMBL/GenBank/DDBJ databases">
        <title>Roseomonas acroporae sp. nov., isolated from coral Acropora digitifera.</title>
        <authorList>
            <person name="Sun H."/>
        </authorList>
    </citation>
    <scope>NUCLEOTIDE SEQUENCE</scope>
    <source>
        <strain evidence="4">NAR14</strain>
    </source>
</reference>
<gene>
    <name evidence="4" type="ORF">M0638_18660</name>
</gene>
<evidence type="ECO:0000256" key="2">
    <source>
        <dbReference type="ARBA" id="ARBA00022801"/>
    </source>
</evidence>
<keyword evidence="2 4" id="KW-0378">Hydrolase</keyword>
<dbReference type="SUPFAM" id="SSF56317">
    <property type="entry name" value="Carbon-nitrogen hydrolase"/>
    <property type="match status" value="1"/>
</dbReference>
<accession>A0A9X2BWS3</accession>
<sequence length="283" mass="31134">MRMTVLQMNPGHDKAANIAQARRLIESAVRADRPDIVALPEMWTCLGGDRPTKVLAAEPLPPPGSDAPGGEAYEFLREMARAHRIHLHGGSLAERPDGGERLFNTTVAFDPDGRELARYRKIHLFDITTPDGTGFRESATYGAGTEIVTYETTGSAAGTRIGCAICYDVRFPELFLALRRAGAELVFLPSAFTLQTGRDHWEALIRARAIETQCWFAAPATWGQHLDRGQPRTTYGHSLICDPWGHVVASAADGVGWATARLDPEVTARVRRDMPVLEHRRLA</sequence>
<dbReference type="Pfam" id="PF00795">
    <property type="entry name" value="CN_hydrolase"/>
    <property type="match status" value="1"/>
</dbReference>
<dbReference type="PROSITE" id="PS01227">
    <property type="entry name" value="UPF0012"/>
    <property type="match status" value="1"/>
</dbReference>
<evidence type="ECO:0000313" key="5">
    <source>
        <dbReference type="Proteomes" id="UP001139516"/>
    </source>
</evidence>
<dbReference type="RefSeq" id="WP_248668516.1">
    <property type="nucleotide sequence ID" value="NZ_JALPRX010000082.1"/>
</dbReference>
<comment type="caution">
    <text evidence="4">The sequence shown here is derived from an EMBL/GenBank/DDBJ whole genome shotgun (WGS) entry which is preliminary data.</text>
</comment>
<proteinExistence type="inferred from homology"/>
<dbReference type="Proteomes" id="UP001139516">
    <property type="component" value="Unassembled WGS sequence"/>
</dbReference>
<evidence type="ECO:0000259" key="3">
    <source>
        <dbReference type="PROSITE" id="PS50263"/>
    </source>
</evidence>
<dbReference type="InterPro" id="IPR045254">
    <property type="entry name" value="Nit1/2_C-N_Hydrolase"/>
</dbReference>
<dbReference type="PROSITE" id="PS50263">
    <property type="entry name" value="CN_HYDROLASE"/>
    <property type="match status" value="1"/>
</dbReference>
<organism evidence="4 5">
    <name type="scientific">Roseomonas acroporae</name>
    <dbReference type="NCBI Taxonomy" id="2937791"/>
    <lineage>
        <taxon>Bacteria</taxon>
        <taxon>Pseudomonadati</taxon>
        <taxon>Pseudomonadota</taxon>
        <taxon>Alphaproteobacteria</taxon>
        <taxon>Acetobacterales</taxon>
        <taxon>Roseomonadaceae</taxon>
        <taxon>Roseomonas</taxon>
    </lineage>
</organism>
<dbReference type="InterPro" id="IPR036526">
    <property type="entry name" value="C-N_Hydrolase_sf"/>
</dbReference>
<evidence type="ECO:0000313" key="4">
    <source>
        <dbReference type="EMBL" id="MCK8786401.1"/>
    </source>
</evidence>
<dbReference type="EMBL" id="JALPRX010000082">
    <property type="protein sequence ID" value="MCK8786401.1"/>
    <property type="molecule type" value="Genomic_DNA"/>
</dbReference>
<dbReference type="PANTHER" id="PTHR23088">
    <property type="entry name" value="NITRILASE-RELATED"/>
    <property type="match status" value="1"/>
</dbReference>
<protein>
    <submittedName>
        <fullName evidence="4">Carbon-nitrogen hydrolase family protein</fullName>
    </submittedName>
</protein>